<dbReference type="KEGG" id="bbo:BBOV_II000120"/>
<evidence type="ECO:0000313" key="3">
    <source>
        <dbReference type="EMBL" id="EDO05973.1"/>
    </source>
</evidence>
<keyword evidence="2" id="KW-0472">Membrane</keyword>
<accession>A7ASR2</accession>
<dbReference type="EMBL" id="AAXT01000003">
    <property type="protein sequence ID" value="EDO05973.1"/>
    <property type="molecule type" value="Genomic_DNA"/>
</dbReference>
<feature type="compositionally biased region" description="Acidic residues" evidence="1">
    <location>
        <begin position="323"/>
        <end position="332"/>
    </location>
</feature>
<feature type="transmembrane region" description="Helical" evidence="2">
    <location>
        <begin position="107"/>
        <end position="127"/>
    </location>
</feature>
<keyword evidence="2" id="KW-1133">Transmembrane helix</keyword>
<gene>
    <name evidence="3" type="ORF">BBOV_II000120</name>
</gene>
<dbReference type="VEuPathDB" id="PiroplasmaDB:BBOV_II000120"/>
<feature type="transmembrane region" description="Helical" evidence="2">
    <location>
        <begin position="491"/>
        <end position="513"/>
    </location>
</feature>
<dbReference type="AlphaFoldDB" id="A7ASR2"/>
<proteinExistence type="predicted"/>
<evidence type="ECO:0000256" key="1">
    <source>
        <dbReference type="SAM" id="MobiDB-lite"/>
    </source>
</evidence>
<feature type="transmembrane region" description="Helical" evidence="2">
    <location>
        <begin position="214"/>
        <end position="236"/>
    </location>
</feature>
<dbReference type="Proteomes" id="UP000002173">
    <property type="component" value="Unassembled WGS sequence"/>
</dbReference>
<feature type="transmembrane region" description="Helical" evidence="2">
    <location>
        <begin position="32"/>
        <end position="54"/>
    </location>
</feature>
<feature type="transmembrane region" description="Helical" evidence="2">
    <location>
        <begin position="139"/>
        <end position="162"/>
    </location>
</feature>
<dbReference type="RefSeq" id="XP_001609541.1">
    <property type="nucleotide sequence ID" value="XM_001609491.1"/>
</dbReference>
<keyword evidence="2" id="KW-0812">Transmembrane</keyword>
<feature type="transmembrane region" description="Helical" evidence="2">
    <location>
        <begin position="75"/>
        <end position="101"/>
    </location>
</feature>
<dbReference type="GeneID" id="5477757"/>
<protein>
    <submittedName>
        <fullName evidence="3">Uncharacterized protein</fullName>
    </submittedName>
</protein>
<feature type="transmembrane region" description="Helical" evidence="2">
    <location>
        <begin position="525"/>
        <end position="544"/>
    </location>
</feature>
<feature type="transmembrane region" description="Helical" evidence="2">
    <location>
        <begin position="280"/>
        <end position="301"/>
    </location>
</feature>
<evidence type="ECO:0000256" key="2">
    <source>
        <dbReference type="SAM" id="Phobius"/>
    </source>
</evidence>
<evidence type="ECO:0000313" key="4">
    <source>
        <dbReference type="Proteomes" id="UP000002173"/>
    </source>
</evidence>
<dbReference type="InParanoid" id="A7ASR2"/>
<organism evidence="3 4">
    <name type="scientific">Babesia bovis</name>
    <dbReference type="NCBI Taxonomy" id="5865"/>
    <lineage>
        <taxon>Eukaryota</taxon>
        <taxon>Sar</taxon>
        <taxon>Alveolata</taxon>
        <taxon>Apicomplexa</taxon>
        <taxon>Aconoidasida</taxon>
        <taxon>Piroplasmida</taxon>
        <taxon>Babesiidae</taxon>
        <taxon>Babesia</taxon>
    </lineage>
</organism>
<reference evidence="4" key="2">
    <citation type="journal article" date="2020" name="Data Brief">
        <title>Transcriptome dataset of Babesia bovis life stages within vertebrate and invertebrate hosts.</title>
        <authorList>
            <person name="Ueti M.W."/>
            <person name="Johnson W.C."/>
            <person name="Kappmeyer L.S."/>
            <person name="Herndon D.R."/>
            <person name="Mousel M.R."/>
            <person name="Reif K.E."/>
            <person name="Taus N.S."/>
            <person name="Ifeonu O.O."/>
            <person name="Silva J.C."/>
            <person name="Suarez C.E."/>
            <person name="Brayton K.A."/>
        </authorList>
    </citation>
    <scope>NUCLEOTIDE SEQUENCE [LARGE SCALE GENOMIC DNA]</scope>
</reference>
<name>A7ASR2_BABBO</name>
<feature type="region of interest" description="Disordered" evidence="1">
    <location>
        <begin position="321"/>
        <end position="365"/>
    </location>
</feature>
<keyword evidence="4" id="KW-1185">Reference proteome</keyword>
<feature type="transmembrane region" description="Helical" evidence="2">
    <location>
        <begin position="174"/>
        <end position="193"/>
    </location>
</feature>
<reference evidence="3 4" key="1">
    <citation type="journal article" date="2007" name="PLoS Pathog.">
        <title>Genome sequence of Babesia bovis and comparative analysis of apicomplexan hemoprotozoa.</title>
        <authorList>
            <person name="Brayton K.A."/>
            <person name="Lau A.O.T."/>
            <person name="Herndon D.R."/>
            <person name="Hannick L."/>
            <person name="Kappmeyer L.S."/>
            <person name="Berens S.J."/>
            <person name="Bidwell S.L."/>
            <person name="Brown W.C."/>
            <person name="Crabtree J."/>
            <person name="Fadrosh D."/>
            <person name="Feldblum T."/>
            <person name="Forberger H.A."/>
            <person name="Haas B.J."/>
            <person name="Howell J.M."/>
            <person name="Khouri H."/>
            <person name="Koo H."/>
            <person name="Mann D.J."/>
            <person name="Norimine J."/>
            <person name="Paulsen I.T."/>
            <person name="Radune D."/>
            <person name="Ren Q."/>
            <person name="Smith R.K. Jr."/>
            <person name="Suarez C.E."/>
            <person name="White O."/>
            <person name="Wortman J.R."/>
            <person name="Knowles D.P. Jr."/>
            <person name="McElwain T.F."/>
            <person name="Nene V.M."/>
        </authorList>
    </citation>
    <scope>NUCLEOTIDE SEQUENCE [LARGE SCALE GENOMIC DNA]</scope>
    <source>
        <strain evidence="3">T2Bo</strain>
    </source>
</reference>
<reference evidence="4" key="3">
    <citation type="journal article" date="2021" name="Int. J. Parasitol.">
        <title>Comparative analysis of gene expression between Babesia bovis blood stages and kinetes allowed by improved genome annotation.</title>
        <authorList>
            <person name="Ueti M.W."/>
            <person name="Johnson W.C."/>
            <person name="Kappmeyer L.S."/>
            <person name="Herndon D.R."/>
            <person name="Mousel M.R."/>
            <person name="Reif K.E."/>
            <person name="Taus N.S."/>
            <person name="Ifeonu O.O."/>
            <person name="Silva J.C."/>
            <person name="Suarez C.E."/>
            <person name="Brayton K.A."/>
        </authorList>
    </citation>
    <scope>NUCLEOTIDE SEQUENCE [LARGE SCALE GENOMIC DNA]</scope>
</reference>
<sequence>MDINTFDDIIATPVFPPLNDIFCTISNGTFNVIFTILAIALIAFFTAQFVYILASFYYEDRKQQDEKQRDKKEPVTLALSSFIVITYVAVLICGHYCGFMLKPLNKWVLGFIICGILLVSVCWIMVIQEAFFDHVKNGILVYIPHLCYVLLFATFITCCGIMKCFTMEPNNCHLCFYILGGLSFVWLIVYSYFAVSNYFDKGGEQNGTSCYKKFMLHFLALNMLLTVAATISAYQVNTYRLRLQEIELFNVVLSGLGMGLIISAVTILSTTYSDHKGTPFHTFIAVDIAVTIPLLRCYYLGKAVLYQSYGKNYVPLSTWGDDTSSDSCEEDNQSTTRESDPSLTEQNSPGEDTPLPPDDNLHGSNAVQCSIETNVENAPLSASEDGVSNITTSLTTPTNATSDYAPPFCQEEVTYILSRTGFIILCAGLIATFTSTLVMAGTMDKNSRQNGSKNRRLTHVLFVLTALLTINTLFFIRLTNPLQGIYSIDKIFFSVLGSLIIVTIVGGAILLCIIANKNKESQWDILLPLAFYLIMILLTLFYYLDY</sequence>
<feature type="transmembrane region" description="Helical" evidence="2">
    <location>
        <begin position="460"/>
        <end position="479"/>
    </location>
</feature>
<feature type="compositionally biased region" description="Polar residues" evidence="1">
    <location>
        <begin position="333"/>
        <end position="350"/>
    </location>
</feature>
<comment type="caution">
    <text evidence="3">The sequence shown here is derived from an EMBL/GenBank/DDBJ whole genome shotgun (WGS) entry which is preliminary data.</text>
</comment>
<feature type="transmembrane region" description="Helical" evidence="2">
    <location>
        <begin position="248"/>
        <end position="268"/>
    </location>
</feature>
<feature type="transmembrane region" description="Helical" evidence="2">
    <location>
        <begin position="421"/>
        <end position="440"/>
    </location>
</feature>